<dbReference type="OrthoDB" id="2276068at2759"/>
<accession>F4PE96</accession>
<dbReference type="InParanoid" id="F4PE96"/>
<evidence type="ECO:0000256" key="11">
    <source>
        <dbReference type="ARBA" id="ARBA00045065"/>
    </source>
</evidence>
<dbReference type="Pfam" id="PF00534">
    <property type="entry name" value="Glycos_transf_1"/>
    <property type="match status" value="1"/>
</dbReference>
<dbReference type="PANTHER" id="PTHR45919:SF1">
    <property type="entry name" value="GDP-MAN:MAN(3)GLCNAC(2)-PP-DOL ALPHA-1,2-MANNOSYLTRANSFERASE"/>
    <property type="match status" value="1"/>
</dbReference>
<keyword evidence="5 13" id="KW-0328">Glycosyltransferase</keyword>
<evidence type="ECO:0000256" key="1">
    <source>
        <dbReference type="ARBA" id="ARBA00004389"/>
    </source>
</evidence>
<dbReference type="InterPro" id="IPR038013">
    <property type="entry name" value="ALG11"/>
</dbReference>
<protein>
    <recommendedName>
        <fullName evidence="4 13">GDP-Man:Man(3)GlcNAc(2)-PP-Dol alpha-1,2-mannosyltransferase</fullName>
        <ecNumber evidence="3 13">2.4.1.131</ecNumber>
    </recommendedName>
</protein>
<keyword evidence="7" id="KW-0812">Transmembrane</keyword>
<evidence type="ECO:0000256" key="13">
    <source>
        <dbReference type="RuleBase" id="RU367051"/>
    </source>
</evidence>
<feature type="domain" description="ALG11 mannosyltransferase N-terminal" evidence="15">
    <location>
        <begin position="34"/>
        <end position="244"/>
    </location>
</feature>
<dbReference type="Proteomes" id="UP000007241">
    <property type="component" value="Unassembled WGS sequence"/>
</dbReference>
<dbReference type="EMBL" id="GL882896">
    <property type="protein sequence ID" value="EGF76613.1"/>
    <property type="molecule type" value="Genomic_DNA"/>
</dbReference>
<keyword evidence="10" id="KW-0472">Membrane</keyword>
<proteinExistence type="inferred from homology"/>
<dbReference type="GO" id="GO:0004377">
    <property type="term" value="F:GDP-Man:Man(3)GlcNAc(2)-PP-Dol alpha-1,2-mannosyltransferase activity"/>
    <property type="evidence" value="ECO:0000318"/>
    <property type="project" value="GO_Central"/>
</dbReference>
<evidence type="ECO:0000256" key="7">
    <source>
        <dbReference type="ARBA" id="ARBA00022692"/>
    </source>
</evidence>
<evidence type="ECO:0000313" key="17">
    <source>
        <dbReference type="Proteomes" id="UP000007241"/>
    </source>
</evidence>
<evidence type="ECO:0000313" key="16">
    <source>
        <dbReference type="EMBL" id="EGF76613.1"/>
    </source>
</evidence>
<dbReference type="UniPathway" id="UPA00378"/>
<dbReference type="SUPFAM" id="SSF53756">
    <property type="entry name" value="UDP-Glycosyltransferase/glycogen phosphorylase"/>
    <property type="match status" value="1"/>
</dbReference>
<gene>
    <name evidence="16" type="ORF">BATDEDRAFT_28479</name>
</gene>
<keyword evidence="6 13" id="KW-0808">Transferase</keyword>
<dbReference type="GO" id="GO:0005789">
    <property type="term" value="C:endoplasmic reticulum membrane"/>
    <property type="evidence" value="ECO:0000318"/>
    <property type="project" value="GO_Central"/>
</dbReference>
<evidence type="ECO:0000256" key="10">
    <source>
        <dbReference type="ARBA" id="ARBA00023136"/>
    </source>
</evidence>
<dbReference type="AlphaFoldDB" id="F4PE96"/>
<keyword evidence="8 13" id="KW-0256">Endoplasmic reticulum</keyword>
<comment type="subcellular location">
    <subcellularLocation>
        <location evidence="1">Endoplasmic reticulum membrane</location>
        <topology evidence="1">Single-pass membrane protein</topology>
    </subcellularLocation>
</comment>
<evidence type="ECO:0000256" key="9">
    <source>
        <dbReference type="ARBA" id="ARBA00022989"/>
    </source>
</evidence>
<keyword evidence="17" id="KW-1185">Reference proteome</keyword>
<keyword evidence="9" id="KW-1133">Transmembrane helix</keyword>
<evidence type="ECO:0000256" key="6">
    <source>
        <dbReference type="ARBA" id="ARBA00022679"/>
    </source>
</evidence>
<dbReference type="Gene3D" id="3.40.50.2000">
    <property type="entry name" value="Glycogen Phosphorylase B"/>
    <property type="match status" value="1"/>
</dbReference>
<evidence type="ECO:0000256" key="8">
    <source>
        <dbReference type="ARBA" id="ARBA00022824"/>
    </source>
</evidence>
<dbReference type="STRING" id="684364.F4PE96"/>
<dbReference type="GeneID" id="18239644"/>
<comment type="function">
    <text evidence="12 13">GDP-Man:Man(3)GlcNAc(2)-PP-Dol alpha-1,2-mannosyltransferase that operates in the biosynthetic pathway of dolichol-linked oligosaccharides, the glycan precursors employed in protein asparagine (N)-glycosylation. The assembly of dolichol-linked oligosaccharides begins on the cytosolic side of the endoplasmic reticulum membrane and finishes in its lumen. The sequential addition of sugars to dolichol pyrophosphate produces dolichol-linked oligosaccharides containing fourteen sugars, including two GlcNAcs, nine mannoses and three glucoses. Once assembled, the oligosaccharide is transferred from the lipid to nascent proteins by oligosaccharyltransferases. Catalyzes, on the cytoplasmic face of the endoplasmic reticulum, the addition of the fourth and fifth mannose residues to the dolichol-linked oligosaccharide chain, to produce Man(5)GlcNAc(2)-PP-dolichol core oligosaccharide.</text>
</comment>
<evidence type="ECO:0000259" key="15">
    <source>
        <dbReference type="Pfam" id="PF15924"/>
    </source>
</evidence>
<evidence type="ECO:0000256" key="4">
    <source>
        <dbReference type="ARBA" id="ARBA00022018"/>
    </source>
</evidence>
<dbReference type="InterPro" id="IPR031814">
    <property type="entry name" value="ALG11_N"/>
</dbReference>
<dbReference type="InterPro" id="IPR001296">
    <property type="entry name" value="Glyco_trans_1"/>
</dbReference>
<evidence type="ECO:0000256" key="2">
    <source>
        <dbReference type="ARBA" id="ARBA00004922"/>
    </source>
</evidence>
<feature type="domain" description="Glycosyl transferase family 1" evidence="14">
    <location>
        <begin position="269"/>
        <end position="443"/>
    </location>
</feature>
<dbReference type="FunCoup" id="F4PE96">
    <property type="interactions" value="286"/>
</dbReference>
<evidence type="ECO:0000256" key="12">
    <source>
        <dbReference type="ARBA" id="ARBA00056799"/>
    </source>
</evidence>
<sequence length="470" mass="52756">MTLWIVWPPSRQVQHMRLKLLESNTCNSTQSPFTIAFFHPHCDGGGGGERVLWTAINAIQQDCKQRQLSNTFIVVYSCPLSSTPNELLIHIKKQFDIVVDPETIRFVQLESWKYLEAKRYKRLTLLGQSLGSIITGMEAMQQLVPDVFVETVGYAFIYPIARFFQTKVVSYVHYPTISLDMLQKVQNRESSFNNAHAISNSAVLSTMKLLYYRAFSVLYGYAGSFSNAVMVNSSWTYGHINHIWNIPQRTSIVFPPCFTQSLSNLTLSARQRIILSIAQFRPEKNHTLQLEAFSLLLCDHPQLRPGTDSSVSLVLVGGVRNKDDSRRVAELRLLATKLGIEESVKIIENASYPDIESLLAKSLIGLHTMSNEHFGISIIEYMAAGVIPIAHNSGGPKMDIVKPLSGQSTGFLATTAQEYSDLMFNVLTLSSESQLSIQKAARESVIGRFSDSIFCLDFLAVIQQQRDMIQ</sequence>
<dbReference type="Pfam" id="PF15924">
    <property type="entry name" value="ALG11_N"/>
    <property type="match status" value="1"/>
</dbReference>
<dbReference type="EC" id="2.4.1.131" evidence="3 13"/>
<evidence type="ECO:0000256" key="5">
    <source>
        <dbReference type="ARBA" id="ARBA00022676"/>
    </source>
</evidence>
<comment type="pathway">
    <text evidence="2 13">Protein modification; protein glycosylation.</text>
</comment>
<dbReference type="CDD" id="cd03806">
    <property type="entry name" value="GT4_ALG11-like"/>
    <property type="match status" value="1"/>
</dbReference>
<dbReference type="RefSeq" id="XP_006682829.1">
    <property type="nucleotide sequence ID" value="XM_006682766.1"/>
</dbReference>
<dbReference type="HOGENOM" id="CLU_017896_1_1_1"/>
<reference evidence="16 17" key="1">
    <citation type="submission" date="2009-12" db="EMBL/GenBank/DDBJ databases">
        <title>The draft genome of Batrachochytrium dendrobatidis.</title>
        <authorList>
            <consortium name="US DOE Joint Genome Institute (JGI-PGF)"/>
            <person name="Kuo A."/>
            <person name="Salamov A."/>
            <person name="Schmutz J."/>
            <person name="Lucas S."/>
            <person name="Pitluck S."/>
            <person name="Rosenblum E."/>
            <person name="Stajich J."/>
            <person name="Eisen M."/>
            <person name="Grigoriev I.V."/>
        </authorList>
    </citation>
    <scope>NUCLEOTIDE SEQUENCE [LARGE SCALE GENOMIC DNA]</scope>
    <source>
        <strain evidence="17">JAM81 / FGSC 10211</strain>
    </source>
</reference>
<evidence type="ECO:0000256" key="3">
    <source>
        <dbReference type="ARBA" id="ARBA00012645"/>
    </source>
</evidence>
<name>F4PE96_BATDJ</name>
<dbReference type="OMA" id="ARLYGWV"/>
<comment type="catalytic activity">
    <reaction evidence="11 13">
        <text>an alpha-D-Man-(1-&gt;3)-[alpha-D-Man-(1-&gt;6)]-beta-D-Man-(1-&gt;4)-beta-D-GlcNAc-(1-&gt;4)-alpha-D-GlcNAc-diphospho-di-trans,poly-cis-dolichol + 2 GDP-alpha-D-mannose = an alpha-D-Man-(1-&gt;2)-alpha-D-Man-(1-&gt;2)-alpha-D-Man-(1-&gt;3)-[alpha-D-Man-(1-&gt;6)]-beta-D-Man-(1-&gt;4)-beta-D-GlcNAc-(1-&gt;4)-alpha-D-GlcNAc-diphospho-di-trans,poly-cis-dolichol + 2 GDP + 2 H(+)</text>
        <dbReference type="Rhea" id="RHEA:29523"/>
        <dbReference type="Rhea" id="RHEA-COMP:19515"/>
        <dbReference type="Rhea" id="RHEA-COMP:19516"/>
        <dbReference type="ChEBI" id="CHEBI:15378"/>
        <dbReference type="ChEBI" id="CHEBI:57527"/>
        <dbReference type="ChEBI" id="CHEBI:58189"/>
        <dbReference type="ChEBI" id="CHEBI:132511"/>
        <dbReference type="ChEBI" id="CHEBI:132515"/>
        <dbReference type="EC" id="2.4.1.131"/>
    </reaction>
    <physiologicalReaction direction="left-to-right" evidence="11 13">
        <dbReference type="Rhea" id="RHEA:29524"/>
    </physiologicalReaction>
</comment>
<dbReference type="FunFam" id="3.40.50.2000:FF:000168">
    <property type="entry name" value="Alpha-1,2-mannosyltransferase (Alg11), putative"/>
    <property type="match status" value="1"/>
</dbReference>
<organism evidence="16 17">
    <name type="scientific">Batrachochytrium dendrobatidis (strain JAM81 / FGSC 10211)</name>
    <name type="common">Frog chytrid fungus</name>
    <dbReference type="NCBI Taxonomy" id="684364"/>
    <lineage>
        <taxon>Eukaryota</taxon>
        <taxon>Fungi</taxon>
        <taxon>Fungi incertae sedis</taxon>
        <taxon>Chytridiomycota</taxon>
        <taxon>Chytridiomycota incertae sedis</taxon>
        <taxon>Chytridiomycetes</taxon>
        <taxon>Rhizophydiales</taxon>
        <taxon>Rhizophydiales incertae sedis</taxon>
        <taxon>Batrachochytrium</taxon>
    </lineage>
</organism>
<dbReference type="PANTHER" id="PTHR45919">
    <property type="entry name" value="GDP-MAN:MAN(3)GLCNAC(2)-PP-DOL ALPHA-1,2-MANNOSYLTRANSFERASE"/>
    <property type="match status" value="1"/>
</dbReference>
<comment type="similarity">
    <text evidence="13">Belongs to the glycosyltransferase group 1 family. Glycosyltransferase 4 subfamily.</text>
</comment>
<dbReference type="GO" id="GO:0006488">
    <property type="term" value="P:dolichol-linked oligosaccharide biosynthetic process"/>
    <property type="evidence" value="ECO:0000318"/>
    <property type="project" value="GO_Central"/>
</dbReference>
<evidence type="ECO:0000259" key="14">
    <source>
        <dbReference type="Pfam" id="PF00534"/>
    </source>
</evidence>